<evidence type="ECO:0000313" key="8">
    <source>
        <dbReference type="Proteomes" id="UP000462066"/>
    </source>
</evidence>
<dbReference type="EMBL" id="MWIP01000021">
    <property type="protein sequence ID" value="KAF1684848.1"/>
    <property type="molecule type" value="Genomic_DNA"/>
</dbReference>
<keyword evidence="2 6" id="KW-0997">Cell inner membrane</keyword>
<dbReference type="GO" id="GO:0043165">
    <property type="term" value="P:Gram-negative-bacterium-type cell outer membrane assembly"/>
    <property type="evidence" value="ECO:0007669"/>
    <property type="project" value="UniProtKB-UniRule"/>
</dbReference>
<comment type="caution">
    <text evidence="7">The sequence shown here is derived from an EMBL/GenBank/DDBJ whole genome shotgun (WGS) entry which is preliminary data.</text>
</comment>
<protein>
    <recommendedName>
        <fullName evidence="6">Lipopolysaccharide export system protein LptC</fullName>
    </recommendedName>
</protein>
<proteinExistence type="inferred from homology"/>
<dbReference type="AlphaFoldDB" id="A0A7V8K6B0"/>
<dbReference type="HAMAP" id="MF_01915">
    <property type="entry name" value="LPS_assembly_LptC"/>
    <property type="match status" value="1"/>
</dbReference>
<keyword evidence="1 6" id="KW-1003">Cell membrane</keyword>
<dbReference type="GO" id="GO:0030288">
    <property type="term" value="C:outer membrane-bounded periplasmic space"/>
    <property type="evidence" value="ECO:0007669"/>
    <property type="project" value="TreeGrafter"/>
</dbReference>
<keyword evidence="8" id="KW-1185">Reference proteome</keyword>
<dbReference type="PANTHER" id="PTHR37481">
    <property type="entry name" value="LIPOPOLYSACCHARIDE EXPORT SYSTEM PROTEIN LPTC"/>
    <property type="match status" value="1"/>
</dbReference>
<dbReference type="NCBIfam" id="TIGR04409">
    <property type="entry name" value="LptC_YrbK"/>
    <property type="match status" value="1"/>
</dbReference>
<dbReference type="RefSeq" id="WP_162312152.1">
    <property type="nucleotide sequence ID" value="NZ_JACHGU010000003.1"/>
</dbReference>
<name>A0A7V8K6B0_9GAMM</name>
<dbReference type="InterPro" id="IPR052363">
    <property type="entry name" value="LPS_export_LptC"/>
</dbReference>
<keyword evidence="4 6" id="KW-1133">Transmembrane helix</keyword>
<evidence type="ECO:0000256" key="4">
    <source>
        <dbReference type="ARBA" id="ARBA00022989"/>
    </source>
</evidence>
<dbReference type="Pfam" id="PF06835">
    <property type="entry name" value="LptC"/>
    <property type="match status" value="1"/>
</dbReference>
<comment type="subcellular location">
    <subcellularLocation>
        <location evidence="6">Cell inner membrane</location>
        <topology evidence="6">Single-pass membrane protein</topology>
    </subcellularLocation>
</comment>
<comment type="function">
    <text evidence="6">Involved in the assembly of lipopolysaccharide (LPS). Required for the translocation of LPS from the inner membrane to the outer membrane. Facilitates the transfer of LPS from the inner membrane to the periplasmic protein LptA. Could be a docking site for LptA.</text>
</comment>
<dbReference type="GO" id="GO:0015221">
    <property type="term" value="F:lipopolysaccharide transmembrane transporter activity"/>
    <property type="evidence" value="ECO:0007669"/>
    <property type="project" value="InterPro"/>
</dbReference>
<dbReference type="InterPro" id="IPR026265">
    <property type="entry name" value="LptC"/>
</dbReference>
<dbReference type="Gene3D" id="2.60.450.10">
    <property type="entry name" value="Lipopolysaccharide (LPS) transport protein A like domain"/>
    <property type="match status" value="1"/>
</dbReference>
<evidence type="ECO:0000256" key="6">
    <source>
        <dbReference type="HAMAP-Rule" id="MF_01915"/>
    </source>
</evidence>
<evidence type="ECO:0000313" key="7">
    <source>
        <dbReference type="EMBL" id="KAF1684848.1"/>
    </source>
</evidence>
<accession>A0A7V8K6B0</accession>
<reference evidence="7 8" key="1">
    <citation type="submission" date="2017-10" db="EMBL/GenBank/DDBJ databases">
        <title>Whole genome sequencing of Pseudoxanthomonas broegbernensis DSM 12573(T).</title>
        <authorList>
            <person name="Kumar S."/>
            <person name="Bansal K."/>
            <person name="Kaur A."/>
            <person name="Patil P."/>
            <person name="Sharma S."/>
            <person name="Patil P.B."/>
        </authorList>
    </citation>
    <scope>NUCLEOTIDE SEQUENCE [LARGE SCALE GENOMIC DNA]</scope>
    <source>
        <strain evidence="7 8">DSM 12573</strain>
    </source>
</reference>
<dbReference type="GO" id="GO:0017089">
    <property type="term" value="F:glycolipid transfer activity"/>
    <property type="evidence" value="ECO:0007669"/>
    <property type="project" value="TreeGrafter"/>
</dbReference>
<evidence type="ECO:0000256" key="3">
    <source>
        <dbReference type="ARBA" id="ARBA00022692"/>
    </source>
</evidence>
<comment type="subunit">
    <text evidence="6">Component of the lipopolysaccharide transport and assembly complex. Interacts with LptA and the LptBFG transporter complex.</text>
</comment>
<dbReference type="InterPro" id="IPR010664">
    <property type="entry name" value="LipoPS_assembly_LptC-rel"/>
</dbReference>
<dbReference type="GO" id="GO:0005886">
    <property type="term" value="C:plasma membrane"/>
    <property type="evidence" value="ECO:0007669"/>
    <property type="project" value="UniProtKB-SubCell"/>
</dbReference>
<evidence type="ECO:0000256" key="1">
    <source>
        <dbReference type="ARBA" id="ARBA00022475"/>
    </source>
</evidence>
<gene>
    <name evidence="6 7" type="primary">lptC</name>
    <name evidence="7" type="ORF">B1992_14115</name>
</gene>
<dbReference type="Proteomes" id="UP000462066">
    <property type="component" value="Unassembled WGS sequence"/>
</dbReference>
<evidence type="ECO:0000256" key="2">
    <source>
        <dbReference type="ARBA" id="ARBA00022519"/>
    </source>
</evidence>
<evidence type="ECO:0000256" key="5">
    <source>
        <dbReference type="ARBA" id="ARBA00023136"/>
    </source>
</evidence>
<keyword evidence="5 6" id="KW-0472">Membrane</keyword>
<organism evidence="7 8">
    <name type="scientific">Pseudoxanthomonas broegbernensis</name>
    <dbReference type="NCBI Taxonomy" id="83619"/>
    <lineage>
        <taxon>Bacteria</taxon>
        <taxon>Pseudomonadati</taxon>
        <taxon>Pseudomonadota</taxon>
        <taxon>Gammaproteobacteria</taxon>
        <taxon>Lysobacterales</taxon>
        <taxon>Lysobacteraceae</taxon>
        <taxon>Pseudoxanthomonas</taxon>
    </lineage>
</organism>
<sequence length="186" mass="20572">MSWRTGLGLALLVAAIVSGWSAWRMRDRSAPAAAQAQRSDYVLRDFELVALGKDGAESLRLRAPQLQRSRDDESLDIDAPVFLIPAAQGPWRVRADRGWVSPDGDLARLEGDVSGHSDPAEGPPTTFRTTRLELLPDQDLVRTGAPVTLTRPGIMQTGTGLEANLKTRQYRLLSQVRTRYEPSVRR</sequence>
<dbReference type="PANTHER" id="PTHR37481:SF1">
    <property type="entry name" value="LIPOPOLYSACCHARIDE EXPORT SYSTEM PROTEIN LPTC"/>
    <property type="match status" value="1"/>
</dbReference>
<comment type="similarity">
    <text evidence="6">Belongs to the LptC family.</text>
</comment>
<keyword evidence="3 6" id="KW-0812">Transmembrane</keyword>